<gene>
    <name evidence="1" type="ORF">FHR65_003088</name>
</gene>
<evidence type="ECO:0000313" key="1">
    <source>
        <dbReference type="EMBL" id="MBB5671513.1"/>
    </source>
</evidence>
<dbReference type="AlphaFoldDB" id="A0AB73GZY5"/>
<accession>A0AB73GZY5</accession>
<name>A0AB73GZY5_9XANT</name>
<comment type="caution">
    <text evidence="1">The sequence shown here is derived from an EMBL/GenBank/DDBJ whole genome shotgun (WGS) entry which is preliminary data.</text>
</comment>
<organism evidence="1">
    <name type="scientific">Xanthomonas arboricola</name>
    <dbReference type="NCBI Taxonomy" id="56448"/>
    <lineage>
        <taxon>Bacteria</taxon>
        <taxon>Pseudomonadati</taxon>
        <taxon>Pseudomonadota</taxon>
        <taxon>Gammaproteobacteria</taxon>
        <taxon>Lysobacterales</taxon>
        <taxon>Lysobacteraceae</taxon>
        <taxon>Xanthomonas</taxon>
    </lineage>
</organism>
<protein>
    <submittedName>
        <fullName evidence="1">Uncharacterized protein</fullName>
    </submittedName>
</protein>
<reference evidence="1" key="1">
    <citation type="submission" date="2020-08" db="EMBL/GenBank/DDBJ databases">
        <title>Studying the diversity of plant-associated saprophytic bacteria and their role in host health and plant-pathogen interactions.</title>
        <authorList>
            <person name="Potnis N."/>
        </authorList>
    </citation>
    <scope>NUCLEOTIDE SEQUENCE</scope>
    <source>
        <strain evidence="1">F21</strain>
    </source>
</reference>
<dbReference type="EMBL" id="JACIIQ010000013">
    <property type="protein sequence ID" value="MBB5671513.1"/>
    <property type="molecule type" value="Genomic_DNA"/>
</dbReference>
<sequence length="43" mass="4873">MRPLTAEYYRVSRPSLTGLHWCRRKTVCLAGNGCVAAGDLHRR</sequence>
<proteinExistence type="predicted"/>
<dbReference type="Proteomes" id="UP000528595">
    <property type="component" value="Unassembled WGS sequence"/>
</dbReference>